<name>D6ZAC2_SEGRD</name>
<reference evidence="7 8" key="1">
    <citation type="journal article" date="2010" name="Stand. Genomic Sci.">
        <title>Complete genome sequence of Segniliparus rotundus type strain (CDC 1076).</title>
        <authorList>
            <person name="Sikorski J."/>
            <person name="Lapidus A."/>
            <person name="Copeland A."/>
            <person name="Misra M."/>
            <person name="Glavina Del Rio T."/>
            <person name="Nolan M."/>
            <person name="Lucas S."/>
            <person name="Chen F."/>
            <person name="Tice H."/>
            <person name="Cheng J.F."/>
            <person name="Jando M."/>
            <person name="Schneider S."/>
            <person name="Bruce D."/>
            <person name="Goodwin L."/>
            <person name="Pitluck S."/>
            <person name="Liolios K."/>
            <person name="Mikhailova N."/>
            <person name="Pati A."/>
            <person name="Ivanova N."/>
            <person name="Mavromatis K."/>
            <person name="Chen A."/>
            <person name="Palaniappan K."/>
            <person name="Chertkov O."/>
            <person name="Land M."/>
            <person name="Hauser L."/>
            <person name="Chang Y.J."/>
            <person name="Jeffries C.D."/>
            <person name="Brettin T."/>
            <person name="Detter J.C."/>
            <person name="Han C."/>
            <person name="Rohde M."/>
            <person name="Goker M."/>
            <person name="Bristow J."/>
            <person name="Eisen J.A."/>
            <person name="Markowitz V."/>
            <person name="Hugenholtz P."/>
            <person name="Kyrpides N.C."/>
            <person name="Klenk H.P."/>
        </authorList>
    </citation>
    <scope>NUCLEOTIDE SEQUENCE [LARGE SCALE GENOMIC DNA]</scope>
    <source>
        <strain evidence="8">ATCC BAA-972 / CDC 1076 / CIP 108378 / DSM 44985 / JCM 13578</strain>
    </source>
</reference>
<proteinExistence type="inferred from homology"/>
<keyword evidence="5" id="KW-0560">Oxidoreductase</keyword>
<sequence length="226" mass="25102">MAEILDFSELVRARHSVRAFLPEPLSKEELDGVLGDAQRSPSNSNTQPWRVHIVSGAKRDELRAALLDAAARGETSLDFSFDPKYGQNEVLLEHMRQFGQVYYETMGVSRDDAEGRSKLMLRNLGFFNAPHVAFLFLPVVGDSVRVAADIGMYAQTFLLSLVARGFGGIPQTMLGHFANTVREVLGISEEHKLLFGISFGRPDESALENSFRVDRTPVEHSVVLHS</sequence>
<dbReference type="Gene3D" id="3.40.109.10">
    <property type="entry name" value="NADH Oxidase"/>
    <property type="match status" value="1"/>
</dbReference>
<dbReference type="GO" id="GO:0016491">
    <property type="term" value="F:oxidoreductase activity"/>
    <property type="evidence" value="ECO:0007669"/>
    <property type="project" value="UniProtKB-KW"/>
</dbReference>
<evidence type="ECO:0000313" key="8">
    <source>
        <dbReference type="Proteomes" id="UP000002247"/>
    </source>
</evidence>
<evidence type="ECO:0000256" key="3">
    <source>
        <dbReference type="ARBA" id="ARBA00022630"/>
    </source>
</evidence>
<evidence type="ECO:0000256" key="1">
    <source>
        <dbReference type="ARBA" id="ARBA00001917"/>
    </source>
</evidence>
<dbReference type="EMBL" id="CP001958">
    <property type="protein sequence ID" value="ADG96664.1"/>
    <property type="molecule type" value="Genomic_DNA"/>
</dbReference>
<dbReference type="STRING" id="640132.Srot_0175"/>
<dbReference type="PANTHER" id="PTHR43673:SF2">
    <property type="entry name" value="NITROREDUCTASE"/>
    <property type="match status" value="1"/>
</dbReference>
<evidence type="ECO:0000256" key="5">
    <source>
        <dbReference type="ARBA" id="ARBA00023002"/>
    </source>
</evidence>
<dbReference type="SUPFAM" id="SSF55469">
    <property type="entry name" value="FMN-dependent nitroreductase-like"/>
    <property type="match status" value="1"/>
</dbReference>
<keyword evidence="8" id="KW-1185">Reference proteome</keyword>
<organism evidence="7 8">
    <name type="scientific">Segniliparus rotundus (strain ATCC BAA-972 / CDC 1076 / CIP 108378 / DSM 44985 / JCM 13578)</name>
    <dbReference type="NCBI Taxonomy" id="640132"/>
    <lineage>
        <taxon>Bacteria</taxon>
        <taxon>Bacillati</taxon>
        <taxon>Actinomycetota</taxon>
        <taxon>Actinomycetes</taxon>
        <taxon>Mycobacteriales</taxon>
        <taxon>Segniliparaceae</taxon>
        <taxon>Segniliparus</taxon>
    </lineage>
</organism>
<protein>
    <submittedName>
        <fullName evidence="7">Nitroreductase</fullName>
    </submittedName>
</protein>
<dbReference type="AlphaFoldDB" id="D6ZAC2"/>
<dbReference type="RefSeq" id="WP_013137120.1">
    <property type="nucleotide sequence ID" value="NC_014168.1"/>
</dbReference>
<dbReference type="InterPro" id="IPR000415">
    <property type="entry name" value="Nitroreductase-like"/>
</dbReference>
<evidence type="ECO:0000256" key="4">
    <source>
        <dbReference type="ARBA" id="ARBA00022643"/>
    </source>
</evidence>
<dbReference type="PANTHER" id="PTHR43673">
    <property type="entry name" value="NAD(P)H NITROREDUCTASE YDGI-RELATED"/>
    <property type="match status" value="1"/>
</dbReference>
<dbReference type="CDD" id="cd02136">
    <property type="entry name" value="PnbA_NfnB-like"/>
    <property type="match status" value="1"/>
</dbReference>
<dbReference type="HOGENOM" id="CLU_070764_9_1_11"/>
<keyword evidence="3" id="KW-0285">Flavoprotein</keyword>
<dbReference type="OrthoDB" id="9798230at2"/>
<dbReference type="Proteomes" id="UP000002247">
    <property type="component" value="Chromosome"/>
</dbReference>
<dbReference type="KEGG" id="srt:Srot_0175"/>
<evidence type="ECO:0000259" key="6">
    <source>
        <dbReference type="Pfam" id="PF00881"/>
    </source>
</evidence>
<dbReference type="Pfam" id="PF00881">
    <property type="entry name" value="Nitroreductase"/>
    <property type="match status" value="1"/>
</dbReference>
<dbReference type="eggNOG" id="COG0778">
    <property type="taxonomic scope" value="Bacteria"/>
</dbReference>
<feature type="domain" description="Nitroreductase" evidence="6">
    <location>
        <begin position="11"/>
        <end position="201"/>
    </location>
</feature>
<dbReference type="InterPro" id="IPR029479">
    <property type="entry name" value="Nitroreductase"/>
</dbReference>
<comment type="similarity">
    <text evidence="2">Belongs to the nitroreductase family.</text>
</comment>
<evidence type="ECO:0000313" key="7">
    <source>
        <dbReference type="EMBL" id="ADG96664.1"/>
    </source>
</evidence>
<evidence type="ECO:0000256" key="2">
    <source>
        <dbReference type="ARBA" id="ARBA00007118"/>
    </source>
</evidence>
<accession>D6ZAC2</accession>
<gene>
    <name evidence="7" type="ordered locus">Srot_0175</name>
</gene>
<comment type="cofactor">
    <cofactor evidence="1">
        <name>FMN</name>
        <dbReference type="ChEBI" id="CHEBI:58210"/>
    </cofactor>
</comment>
<keyword evidence="4" id="KW-0288">FMN</keyword>